<dbReference type="Gene3D" id="1.10.260.40">
    <property type="entry name" value="lambda repressor-like DNA-binding domains"/>
    <property type="match status" value="1"/>
</dbReference>
<evidence type="ECO:0000313" key="6">
    <source>
        <dbReference type="Proteomes" id="UP000050556"/>
    </source>
</evidence>
<dbReference type="RefSeq" id="WP_001041677.1">
    <property type="nucleotide sequence ID" value="NZ_BAAFKH010000020.1"/>
</dbReference>
<organism evidence="2 6">
    <name type="scientific">Escherichia coli</name>
    <dbReference type="NCBI Taxonomy" id="562"/>
    <lineage>
        <taxon>Bacteria</taxon>
        <taxon>Pseudomonadati</taxon>
        <taxon>Pseudomonadota</taxon>
        <taxon>Gammaproteobacteria</taxon>
        <taxon>Enterobacterales</taxon>
        <taxon>Enterobacteriaceae</taxon>
        <taxon>Escherichia</taxon>
    </lineage>
</organism>
<reference evidence="3 9" key="5">
    <citation type="submission" date="2019-08" db="EMBL/GenBank/DDBJ databases">
        <title>Identification of Water Treatment Resistant and Multidrug Resistant Urinary Pathogenic Escherichia coli in Wastewater.</title>
        <authorList>
            <person name="Neumann N."/>
        </authorList>
    </citation>
    <scope>NUCLEOTIDE SEQUENCE [LARGE SCALE GENOMIC DNA]</scope>
    <source>
        <strain evidence="3 9">WU2356</strain>
    </source>
</reference>
<dbReference type="GO" id="GO:0003677">
    <property type="term" value="F:DNA binding"/>
    <property type="evidence" value="ECO:0007669"/>
    <property type="project" value="InterPro"/>
</dbReference>
<reference evidence="1 10" key="3">
    <citation type="journal article" date="2018" name="Genome Biol.">
        <title>SKESA: strategic k-mer extension for scrupulous assemblies.</title>
        <authorList>
            <person name="Souvorov A."/>
            <person name="Agarwala R."/>
            <person name="Lipman D.J."/>
        </authorList>
    </citation>
    <scope>NUCLEOTIDE SEQUENCE [LARGE SCALE GENOMIC DNA]</scope>
    <source>
        <strain evidence="1 10">TW14994</strain>
    </source>
</reference>
<dbReference type="AlphaFoldDB" id="A0A0G9FH80"/>
<evidence type="ECO:0000313" key="5">
    <source>
        <dbReference type="EMBL" id="STN25660.1"/>
    </source>
</evidence>
<dbReference type="PATRIC" id="fig|562.7423.peg.2203"/>
<evidence type="ECO:0000313" key="2">
    <source>
        <dbReference type="EMBL" id="KPO12741.1"/>
    </source>
</evidence>
<dbReference type="Proteomes" id="UP000842385">
    <property type="component" value="Unassembled WGS sequence"/>
</dbReference>
<evidence type="ECO:0000313" key="1">
    <source>
        <dbReference type="EMBL" id="HAI8958163.1"/>
    </source>
</evidence>
<reference evidence="2 6" key="1">
    <citation type="journal article" date="2015" name="Front. Microbiol.">
        <title>Genetic determinants of heat resistance in Escherichia coli.</title>
        <authorList>
            <person name="Mercer R.G."/>
            <person name="Zheng J."/>
            <person name="Garcia-Hernandez R."/>
            <person name="Ruan L."/>
            <person name="Ganzle M.G."/>
            <person name="McMullen L.M."/>
        </authorList>
    </citation>
    <scope>NUCLEOTIDE SEQUENCE [LARGE SCALE GENOMIC DNA]</scope>
    <source>
        <strain evidence="2 6">AW1.3</strain>
    </source>
</reference>
<dbReference type="Proteomes" id="UP000050556">
    <property type="component" value="Unassembled WGS sequence"/>
</dbReference>
<proteinExistence type="predicted"/>
<dbReference type="Proteomes" id="UP000254255">
    <property type="component" value="Unassembled WGS sequence"/>
</dbReference>
<evidence type="ECO:0000313" key="4">
    <source>
        <dbReference type="EMBL" id="OKB74035.1"/>
    </source>
</evidence>
<dbReference type="EMBL" id="VOTT01000003">
    <property type="protein sequence ID" value="MPU47490.1"/>
    <property type="molecule type" value="Genomic_DNA"/>
</dbReference>
<dbReference type="Proteomes" id="UP000186595">
    <property type="component" value="Unassembled WGS sequence"/>
</dbReference>
<dbReference type="EMBL" id="MPGR01000001">
    <property type="protein sequence ID" value="OKB74035.1"/>
    <property type="molecule type" value="Genomic_DNA"/>
</dbReference>
<evidence type="ECO:0000313" key="9">
    <source>
        <dbReference type="Proteomes" id="UP000392867"/>
    </source>
</evidence>
<reference evidence="1" key="6">
    <citation type="submission" date="2020-04" db="EMBL/GenBank/DDBJ databases">
        <authorList>
            <consortium name="NCBI Pathogen Detection Project"/>
        </authorList>
    </citation>
    <scope>NUCLEOTIDE SEQUENCE</scope>
    <source>
        <strain evidence="1">TW14994</strain>
    </source>
</reference>
<reference evidence="5 8" key="4">
    <citation type="submission" date="2018-06" db="EMBL/GenBank/DDBJ databases">
        <authorList>
            <consortium name="Pathogen Informatics"/>
            <person name="Doyle S."/>
        </authorList>
    </citation>
    <scope>NUCLEOTIDE SEQUENCE [LARGE SCALE GENOMIC DNA]</scope>
    <source>
        <strain evidence="5 8">NCTC13148</strain>
    </source>
</reference>
<name>A0A0G9FH80_ECOLX</name>
<dbReference type="InterPro" id="IPR010982">
    <property type="entry name" value="Lambda_DNA-bd_dom_sf"/>
</dbReference>
<dbReference type="EMBL" id="DABFUC010000009">
    <property type="protein sequence ID" value="HAI8958163.1"/>
    <property type="molecule type" value="Genomic_DNA"/>
</dbReference>
<accession>A0A0G9FH80</accession>
<reference evidence="4 7" key="2">
    <citation type="submission" date="2016-11" db="EMBL/GenBank/DDBJ databases">
        <title>Draft genome sequences of five Shigatoxin-producing Escherichia coli isolates harboring the new recently described Subtilase cytotoxin allelic variant subAB2-3.</title>
        <authorList>
            <person name="Tasara T."/>
            <person name="Fierz L."/>
            <person name="Klumpp J."/>
            <person name="Schmidt H."/>
            <person name="Stephan R."/>
        </authorList>
    </citation>
    <scope>NUCLEOTIDE SEQUENCE [LARGE SCALE GENOMIC DNA]</scope>
    <source>
        <strain evidence="4 7">453</strain>
    </source>
</reference>
<protein>
    <submittedName>
        <fullName evidence="2">Phage-associated protein, BcepMu gp16 family</fullName>
    </submittedName>
</protein>
<evidence type="ECO:0000313" key="3">
    <source>
        <dbReference type="EMBL" id="MPU47490.1"/>
    </source>
</evidence>
<dbReference type="Proteomes" id="UP000392867">
    <property type="component" value="Unassembled WGS sequence"/>
</dbReference>
<evidence type="ECO:0000313" key="7">
    <source>
        <dbReference type="Proteomes" id="UP000186595"/>
    </source>
</evidence>
<dbReference type="EMBL" id="UGET01000006">
    <property type="protein sequence ID" value="STN25660.1"/>
    <property type="molecule type" value="Genomic_DNA"/>
</dbReference>
<gene>
    <name evidence="2" type="ORF">ACU57_10945</name>
    <name evidence="4" type="ORF">BMT50_15255</name>
    <name evidence="3" type="ORF">FVB16_01105</name>
    <name evidence="1" type="ORF">HKA49_002314</name>
    <name evidence="5" type="ORF">NCTC13148_06068</name>
</gene>
<evidence type="ECO:0000313" key="10">
    <source>
        <dbReference type="Proteomes" id="UP000842385"/>
    </source>
</evidence>
<dbReference type="EMBL" id="LDYI01000083">
    <property type="protein sequence ID" value="KPO12741.1"/>
    <property type="molecule type" value="Genomic_DNA"/>
</dbReference>
<evidence type="ECO:0000313" key="8">
    <source>
        <dbReference type="Proteomes" id="UP000254255"/>
    </source>
</evidence>
<sequence length="74" mass="8283">MNKQQVRARLVERGSSLRQFALNAGYEPRTVTQAVSRWAGKSELPRGRLTYRILRDLSVAIGKEVTPGILKEAS</sequence>